<evidence type="ECO:0000313" key="4">
    <source>
        <dbReference type="Proteomes" id="UP000192708"/>
    </source>
</evidence>
<dbReference type="Proteomes" id="UP000192708">
    <property type="component" value="Unassembled WGS sequence"/>
</dbReference>
<feature type="transmembrane region" description="Helical" evidence="1">
    <location>
        <begin position="108"/>
        <end position="131"/>
    </location>
</feature>
<dbReference type="EMBL" id="FWXJ01000003">
    <property type="protein sequence ID" value="SMC34933.1"/>
    <property type="molecule type" value="Genomic_DNA"/>
</dbReference>
<organism evidence="3 4">
    <name type="scientific">Polynucleobacter kasalickyi</name>
    <dbReference type="NCBI Taxonomy" id="1938817"/>
    <lineage>
        <taxon>Bacteria</taxon>
        <taxon>Pseudomonadati</taxon>
        <taxon>Pseudomonadota</taxon>
        <taxon>Betaproteobacteria</taxon>
        <taxon>Burkholderiales</taxon>
        <taxon>Burkholderiaceae</taxon>
        <taxon>Polynucleobacter</taxon>
    </lineage>
</organism>
<evidence type="ECO:0000259" key="2">
    <source>
        <dbReference type="Pfam" id="PF01970"/>
    </source>
</evidence>
<dbReference type="AlphaFoldDB" id="A0A1W1YFL1"/>
<feature type="transmembrane region" description="Helical" evidence="1">
    <location>
        <begin position="51"/>
        <end position="71"/>
    </location>
</feature>
<dbReference type="PANTHER" id="PTHR35342">
    <property type="entry name" value="TRICARBOXYLIC TRANSPORT PROTEIN"/>
    <property type="match status" value="1"/>
</dbReference>
<evidence type="ECO:0000256" key="1">
    <source>
        <dbReference type="SAM" id="Phobius"/>
    </source>
</evidence>
<feature type="transmembrane region" description="Helical" evidence="1">
    <location>
        <begin position="469"/>
        <end position="489"/>
    </location>
</feature>
<feature type="transmembrane region" description="Helical" evidence="1">
    <location>
        <begin position="257"/>
        <end position="279"/>
    </location>
</feature>
<keyword evidence="1" id="KW-0472">Membrane</keyword>
<dbReference type="STRING" id="1938817.SAMN06296008_10322"/>
<accession>A0A1W1YFL1</accession>
<feature type="domain" description="DUF112" evidence="2">
    <location>
        <begin position="20"/>
        <end position="438"/>
    </location>
</feature>
<name>A0A1W1YFL1_9BURK</name>
<keyword evidence="4" id="KW-1185">Reference proteome</keyword>
<reference evidence="3 4" key="1">
    <citation type="submission" date="2017-04" db="EMBL/GenBank/DDBJ databases">
        <authorList>
            <person name="Afonso C.L."/>
            <person name="Miller P.J."/>
            <person name="Scott M.A."/>
            <person name="Spackman E."/>
            <person name="Goraichik I."/>
            <person name="Dimitrov K.M."/>
            <person name="Suarez D.L."/>
            <person name="Swayne D.E."/>
        </authorList>
    </citation>
    <scope>NUCLEOTIDE SEQUENCE [LARGE SCALE GENOMIC DNA]</scope>
    <source>
        <strain evidence="3 4">VK13</strain>
    </source>
</reference>
<proteinExistence type="predicted"/>
<dbReference type="InterPro" id="IPR002823">
    <property type="entry name" value="DUF112_TM"/>
</dbReference>
<protein>
    <submittedName>
        <fullName evidence="3">TctA family transporter</fullName>
    </submittedName>
</protein>
<dbReference type="Pfam" id="PF01970">
    <property type="entry name" value="TctA"/>
    <property type="match status" value="1"/>
</dbReference>
<feature type="transmembrane region" description="Helical" evidence="1">
    <location>
        <begin position="203"/>
        <end position="223"/>
    </location>
</feature>
<sequence>MDLLSNLSLGFETAFTLQNLAYCFIGCVLGTLIGVLPGLGPIATIAMLLPATYALPPIAALIMLAGIYYGAQYGGSTTAILINIPGESSSVVTAIDGYQMARNGRAGVALFTAGMGSFFAGCVATLVLAAFAAPLSELAFKFGPAEYFSLMVLGLIGAVVLASGSLIKAIAMIVLGLLLGLVGTDVNSGTSRYAFDVPQLTDGLGFVAVAMGMFGFAEIMLNLEQKEARETFLKKVTNLWPSKADFKRMIAPILRGTLLGSILGILPGGGAALASFGAYSLEKKVSKYSAEFGKGAIEGVAAPESANNAAAQTSFIPLLTLGIPPNAVMALMVGAMTIHNIQPGPQVMTSNPALFWGLIASMWIGNLMLIILNLPMIGVWVKLLTIPYRHLYPAILVFCCIGVYSVNNTTFDIYLTAGFGIIGYLFNKLQCEAPPLLLGFVLGPMMEENFRRALLLSRGDFTVFVTRPLSAGLLITALILVALVSVPAFKKTREEAFVED</sequence>
<feature type="transmembrane region" description="Helical" evidence="1">
    <location>
        <begin position="20"/>
        <end position="39"/>
    </location>
</feature>
<feature type="transmembrane region" description="Helical" evidence="1">
    <location>
        <begin position="353"/>
        <end position="374"/>
    </location>
</feature>
<feature type="transmembrane region" description="Helical" evidence="1">
    <location>
        <begin position="152"/>
        <end position="183"/>
    </location>
</feature>
<evidence type="ECO:0000313" key="3">
    <source>
        <dbReference type="EMBL" id="SMC34933.1"/>
    </source>
</evidence>
<dbReference type="OrthoDB" id="9781349at2"/>
<dbReference type="PANTHER" id="PTHR35342:SF5">
    <property type="entry name" value="TRICARBOXYLIC TRANSPORT PROTEIN"/>
    <property type="match status" value="1"/>
</dbReference>
<keyword evidence="1" id="KW-1133">Transmembrane helix</keyword>
<dbReference type="RefSeq" id="WP_084282743.1">
    <property type="nucleotide sequence ID" value="NZ_FWXJ01000003.1"/>
</dbReference>
<keyword evidence="1" id="KW-0812">Transmembrane</keyword>
<gene>
    <name evidence="3" type="ORF">SAMN06296008_10322</name>
</gene>